<dbReference type="EMBL" id="SZQA01000056">
    <property type="protein sequence ID" value="TKK80711.1"/>
    <property type="molecule type" value="Genomic_DNA"/>
</dbReference>
<reference evidence="2 3" key="1">
    <citation type="submission" date="2019-04" db="EMBL/GenBank/DDBJ databases">
        <title>Herbidospora sp. NEAU-GS14.nov., a novel actinomycete isolated from soil.</title>
        <authorList>
            <person name="Han L."/>
        </authorList>
    </citation>
    <scope>NUCLEOTIDE SEQUENCE [LARGE SCALE GENOMIC DNA]</scope>
    <source>
        <strain evidence="2 3">NEAU-GS14</strain>
    </source>
</reference>
<keyword evidence="3" id="KW-1185">Reference proteome</keyword>
<protein>
    <recommendedName>
        <fullName evidence="4">DUF2092 domain-containing protein</fullName>
    </recommendedName>
</protein>
<feature type="signal peptide" evidence="1">
    <location>
        <begin position="1"/>
        <end position="21"/>
    </location>
</feature>
<evidence type="ECO:0000313" key="3">
    <source>
        <dbReference type="Proteomes" id="UP000308705"/>
    </source>
</evidence>
<dbReference type="RefSeq" id="WP_137251428.1">
    <property type="nucleotide sequence ID" value="NZ_SZQA01000056.1"/>
</dbReference>
<dbReference type="Gene3D" id="2.50.20.20">
    <property type="match status" value="1"/>
</dbReference>
<gene>
    <name evidence="2" type="ORF">FDA94_35565</name>
</gene>
<accession>A0A4U3LX20</accession>
<comment type="caution">
    <text evidence="2">The sequence shown here is derived from an EMBL/GenBank/DDBJ whole genome shotgun (WGS) entry which is preliminary data.</text>
</comment>
<organism evidence="2 3">
    <name type="scientific">Herbidospora galbida</name>
    <dbReference type="NCBI Taxonomy" id="2575442"/>
    <lineage>
        <taxon>Bacteria</taxon>
        <taxon>Bacillati</taxon>
        <taxon>Actinomycetota</taxon>
        <taxon>Actinomycetes</taxon>
        <taxon>Streptosporangiales</taxon>
        <taxon>Streptosporangiaceae</taxon>
        <taxon>Herbidospora</taxon>
    </lineage>
</organism>
<sequence length="253" mass="27450">MVALKIAVAASLLLSASPVEADPYFGDVRQAVLRHSAGNGGVHFSTRTRERMYDILSTETSAGAFRFNRSGIARSDVTYIGDDGFGTSRVRIVTIGRRSYTRATSLSRKPLSAKWKDFGTYGGGFHYAADVISGVNPAFLDLIEPDASAGVPGGEMDGVPTTLYTGFVDVPGFATTLAGVRFSLDPDSVGGRVTWRLWAGPDDLPRRFTASIIWDLAGIKESNETVNLTTFYKRWDTRVEIKAPPGKFVVKAW</sequence>
<dbReference type="AlphaFoldDB" id="A0A4U3LX20"/>
<dbReference type="Proteomes" id="UP000308705">
    <property type="component" value="Unassembled WGS sequence"/>
</dbReference>
<proteinExistence type="predicted"/>
<dbReference type="OrthoDB" id="3427828at2"/>
<evidence type="ECO:0000256" key="1">
    <source>
        <dbReference type="SAM" id="SignalP"/>
    </source>
</evidence>
<evidence type="ECO:0008006" key="4">
    <source>
        <dbReference type="Google" id="ProtNLM"/>
    </source>
</evidence>
<keyword evidence="1" id="KW-0732">Signal</keyword>
<name>A0A4U3LX20_9ACTN</name>
<evidence type="ECO:0000313" key="2">
    <source>
        <dbReference type="EMBL" id="TKK80711.1"/>
    </source>
</evidence>
<feature type="chain" id="PRO_5020928970" description="DUF2092 domain-containing protein" evidence="1">
    <location>
        <begin position="22"/>
        <end position="253"/>
    </location>
</feature>